<keyword evidence="6" id="KW-0862">Zinc</keyword>
<evidence type="ECO:0000256" key="3">
    <source>
        <dbReference type="ARBA" id="ARBA00022722"/>
    </source>
</evidence>
<feature type="domain" description="CCHC-type" evidence="8">
    <location>
        <begin position="294"/>
        <end position="309"/>
    </location>
</feature>
<dbReference type="InterPro" id="IPR041577">
    <property type="entry name" value="RT_RNaseH_2"/>
</dbReference>
<keyword evidence="3" id="KW-0540">Nuclease</keyword>
<protein>
    <submittedName>
        <fullName evidence="9">Retrovirus-related Pol polyprotein from transposon 17.6</fullName>
    </submittedName>
</protein>
<feature type="region of interest" description="Disordered" evidence="7">
    <location>
        <begin position="30"/>
        <end position="49"/>
    </location>
</feature>
<proteinExistence type="predicted"/>
<dbReference type="STRING" id="6336.A0A0V0RFC1"/>
<feature type="compositionally biased region" description="Basic and acidic residues" evidence="7">
    <location>
        <begin position="30"/>
        <end position="41"/>
    </location>
</feature>
<dbReference type="InterPro" id="IPR000477">
    <property type="entry name" value="RT_dom"/>
</dbReference>
<dbReference type="InterPro" id="IPR021109">
    <property type="entry name" value="Peptidase_aspartic_dom_sf"/>
</dbReference>
<evidence type="ECO:0000256" key="2">
    <source>
        <dbReference type="ARBA" id="ARBA00022695"/>
    </source>
</evidence>
<dbReference type="EMBL" id="JYDL01000223">
    <property type="protein sequence ID" value="KRX13103.1"/>
    <property type="molecule type" value="Genomic_DNA"/>
</dbReference>
<keyword evidence="6" id="KW-0863">Zinc-finger</keyword>
<dbReference type="GO" id="GO:0016779">
    <property type="term" value="F:nucleotidyltransferase activity"/>
    <property type="evidence" value="ECO:0007669"/>
    <property type="project" value="UniProtKB-KW"/>
</dbReference>
<dbReference type="FunFam" id="3.10.10.10:FF:000002">
    <property type="entry name" value="Retrovirus-related Pol polyprotein from transposon 17.6-like protein"/>
    <property type="match status" value="1"/>
</dbReference>
<organism evidence="9 10">
    <name type="scientific">Trichinella nelsoni</name>
    <dbReference type="NCBI Taxonomy" id="6336"/>
    <lineage>
        <taxon>Eukaryota</taxon>
        <taxon>Metazoa</taxon>
        <taxon>Ecdysozoa</taxon>
        <taxon>Nematoda</taxon>
        <taxon>Enoplea</taxon>
        <taxon>Dorylaimia</taxon>
        <taxon>Trichinellida</taxon>
        <taxon>Trichinellidae</taxon>
        <taxon>Trichinella</taxon>
    </lineage>
</organism>
<evidence type="ECO:0000256" key="7">
    <source>
        <dbReference type="SAM" id="MobiDB-lite"/>
    </source>
</evidence>
<keyword evidence="6" id="KW-0479">Metal-binding</keyword>
<sequence length="1017" mass="114971">MRKKNKATVSRPVLNDQEGVRWNVTIIRKRDGRAGSNRTDDTDAEMNPQVNTGASLFSDDCLSNPVEATNEPARESGSLQWGPLREMMPSAYRGDYYRPSPALRPEMDSVEWLERLEDFLCLSRVPPSDGGMAARYLLSDSTQSAASSTGQDKQERIPSKRQLIERFHPLHQREGQSIEQYAQEVAEVGRRAGVTERDLVVRFAGGITSKEAYLAIRLQEPATLTEARTLVSKVMRAEEDFYQRRQTRTGNPKPKKTEETQTMEDLIREVRNISLKLDKQESTAARPARRVTECFRCGEQGRFLRDCPQRRVAARDARDDFEMTGGEDDGNYQPADLHRARRPSGAVVSVISKQVWDKATSCRKLRGAASPIQLGDGRKMATFGWGVVQLHLGRWKGPLTVVVVEKLVVPGILGTNFLDTMVRSMDFRSRYLVLRNGTRVKFQRAASSDAPSSIGCMGTGVPQKGTGQVTTGKPTQTSEGCGQWLHALADAAECSITGKQTLESILRRHSRAISLNDNDLGRTSLATHRIETGEAQTIKQPPRRLPLAQRSVMERLVGQMLESGVIEPASGPWSSPVVLMRKKDGSPRFCVDYRNLNAVTRSQWFSTLDLASGYWQVEVAEPDREKTAFSTPMGFFQFRVMPFGLCNATATFQRLMENALRGLTFKGSLVYLDDIIVYGRTQEEHLKRLAKVLHRLQSVRLKITPDKCQLMRRSVWYLGHDVTQHGIGTDPEKTAAVQEWPRPRCVKEVQQFMGPASYYRRPEVELAPEQEGAMTKLKSSPPILSHPHFDRPFLLDVDAREDALGAVLSQLNHQVVIVYASRSLTQPERKYTARDASPRLGYAPLSAVPWLRNFREPEGQVARWLERLAEYEFEVVHRPGQQHWNVDALSRRVCKQCGAVNPTAYAQVAMTLGPTGRIQEWQDADPQLRQIREWLEKRDWPQEPPAGSHMFRSLWSQRDRLTLRDGILCRAWEAPDREEEKVLQVVPRRNIPEVLRAVHNHPTGAHLGVAKTLRRVR</sequence>
<reference evidence="9 10" key="1">
    <citation type="submission" date="2015-01" db="EMBL/GenBank/DDBJ databases">
        <title>Evolution of Trichinella species and genotypes.</title>
        <authorList>
            <person name="Korhonen P.K."/>
            <person name="Edoardo P."/>
            <person name="Giuseppe L.R."/>
            <person name="Gasser R.B."/>
        </authorList>
    </citation>
    <scope>NUCLEOTIDE SEQUENCE [LARGE SCALE GENOMIC DNA]</scope>
    <source>
        <strain evidence="9">ISS37</strain>
    </source>
</reference>
<dbReference type="PANTHER" id="PTHR37984">
    <property type="entry name" value="PROTEIN CBG26694"/>
    <property type="match status" value="1"/>
</dbReference>
<dbReference type="GO" id="GO:0003676">
    <property type="term" value="F:nucleic acid binding"/>
    <property type="evidence" value="ECO:0007669"/>
    <property type="project" value="InterPro"/>
</dbReference>
<gene>
    <name evidence="9" type="primary">pol</name>
    <name evidence="9" type="ORF">T07_3846</name>
</gene>
<name>A0A0V0RFC1_9BILA</name>
<feature type="compositionally biased region" description="Polar residues" evidence="7">
    <location>
        <begin position="465"/>
        <end position="475"/>
    </location>
</feature>
<dbReference type="InterPro" id="IPR001878">
    <property type="entry name" value="Znf_CCHC"/>
</dbReference>
<accession>A0A0V0RFC1</accession>
<evidence type="ECO:0000259" key="8">
    <source>
        <dbReference type="PROSITE" id="PS50158"/>
    </source>
</evidence>
<dbReference type="GO" id="GO:0008270">
    <property type="term" value="F:zinc ion binding"/>
    <property type="evidence" value="ECO:0007669"/>
    <property type="project" value="UniProtKB-KW"/>
</dbReference>
<dbReference type="Gene3D" id="3.10.10.10">
    <property type="entry name" value="HIV Type 1 Reverse Transcriptase, subunit A, domain 1"/>
    <property type="match status" value="2"/>
</dbReference>
<evidence type="ECO:0000256" key="1">
    <source>
        <dbReference type="ARBA" id="ARBA00022679"/>
    </source>
</evidence>
<dbReference type="InterPro" id="IPR050951">
    <property type="entry name" value="Retrovirus_Pol_polyprotein"/>
</dbReference>
<dbReference type="Pfam" id="PF17919">
    <property type="entry name" value="RT_RNaseH_2"/>
    <property type="match status" value="1"/>
</dbReference>
<dbReference type="OrthoDB" id="5920491at2759"/>
<dbReference type="Pfam" id="PF00078">
    <property type="entry name" value="RVT_1"/>
    <property type="match status" value="1"/>
</dbReference>
<keyword evidence="1" id="KW-0808">Transferase</keyword>
<evidence type="ECO:0000313" key="10">
    <source>
        <dbReference type="Proteomes" id="UP000054630"/>
    </source>
</evidence>
<comment type="caution">
    <text evidence="9">The sequence shown here is derived from an EMBL/GenBank/DDBJ whole genome shotgun (WGS) entry which is preliminary data.</text>
</comment>
<dbReference type="GO" id="GO:0004519">
    <property type="term" value="F:endonuclease activity"/>
    <property type="evidence" value="ECO:0007669"/>
    <property type="project" value="UniProtKB-KW"/>
</dbReference>
<evidence type="ECO:0000256" key="6">
    <source>
        <dbReference type="PROSITE-ProRule" id="PRU00047"/>
    </source>
</evidence>
<keyword evidence="2" id="KW-0548">Nucleotidyltransferase</keyword>
<evidence type="ECO:0000256" key="4">
    <source>
        <dbReference type="ARBA" id="ARBA00022759"/>
    </source>
</evidence>
<keyword evidence="4" id="KW-0378">Hydrolase</keyword>
<dbReference type="Proteomes" id="UP000054630">
    <property type="component" value="Unassembled WGS sequence"/>
</dbReference>
<dbReference type="InterPro" id="IPR043128">
    <property type="entry name" value="Rev_trsase/Diguanyl_cyclase"/>
</dbReference>
<dbReference type="Gene3D" id="4.10.60.10">
    <property type="entry name" value="Zinc finger, CCHC-type"/>
    <property type="match status" value="1"/>
</dbReference>
<dbReference type="Gene3D" id="2.40.70.10">
    <property type="entry name" value="Acid Proteases"/>
    <property type="match status" value="1"/>
</dbReference>
<keyword evidence="4" id="KW-0255">Endonuclease</keyword>
<keyword evidence="10" id="KW-1185">Reference proteome</keyword>
<dbReference type="AlphaFoldDB" id="A0A0V0RFC1"/>
<evidence type="ECO:0000256" key="5">
    <source>
        <dbReference type="ARBA" id="ARBA00023268"/>
    </source>
</evidence>
<evidence type="ECO:0000313" key="9">
    <source>
        <dbReference type="EMBL" id="KRX13103.1"/>
    </source>
</evidence>
<dbReference type="PROSITE" id="PS50158">
    <property type="entry name" value="ZF_CCHC"/>
    <property type="match status" value="1"/>
</dbReference>
<dbReference type="SUPFAM" id="SSF56672">
    <property type="entry name" value="DNA/RNA polymerases"/>
    <property type="match status" value="1"/>
</dbReference>
<feature type="region of interest" description="Disordered" evidence="7">
    <location>
        <begin position="453"/>
        <end position="475"/>
    </location>
</feature>
<dbReference type="CDD" id="cd01647">
    <property type="entry name" value="RT_LTR"/>
    <property type="match status" value="1"/>
</dbReference>
<dbReference type="InterPro" id="IPR043502">
    <property type="entry name" value="DNA/RNA_pol_sf"/>
</dbReference>
<dbReference type="PANTHER" id="PTHR37984:SF5">
    <property type="entry name" value="PROTEIN NYNRIN-LIKE"/>
    <property type="match status" value="1"/>
</dbReference>
<dbReference type="Gene3D" id="3.30.70.270">
    <property type="match status" value="2"/>
</dbReference>
<keyword evidence="5" id="KW-0511">Multifunctional enzyme</keyword>